<accession>A0A9N9ENS3</accession>
<name>A0A9N9ENS3_9GLOM</name>
<evidence type="ECO:0000313" key="2">
    <source>
        <dbReference type="Proteomes" id="UP000789508"/>
    </source>
</evidence>
<dbReference type="EMBL" id="CAJVPS010015859">
    <property type="protein sequence ID" value="CAG8687812.1"/>
    <property type="molecule type" value="Genomic_DNA"/>
</dbReference>
<reference evidence="1" key="1">
    <citation type="submission" date="2021-06" db="EMBL/GenBank/DDBJ databases">
        <authorList>
            <person name="Kallberg Y."/>
            <person name="Tangrot J."/>
            <person name="Rosling A."/>
        </authorList>
    </citation>
    <scope>NUCLEOTIDE SEQUENCE</scope>
    <source>
        <strain evidence="1">FL130A</strain>
    </source>
</reference>
<comment type="caution">
    <text evidence="1">The sequence shown here is derived from an EMBL/GenBank/DDBJ whole genome shotgun (WGS) entry which is preliminary data.</text>
</comment>
<protein>
    <submittedName>
        <fullName evidence="1">1978_t:CDS:1</fullName>
    </submittedName>
</protein>
<sequence length="92" mass="10746">MKFMSNEFSRFTLNNDVEDLTEKFSRLKINSNNISNIENSDSNNNLNNEYNENHNNTSIFKAKPIAYCGRKLQGNSSRSRLINNLKRKINEE</sequence>
<keyword evidence="2" id="KW-1185">Reference proteome</keyword>
<proteinExistence type="predicted"/>
<gene>
    <name evidence="1" type="ORF">ALEPTO_LOCUS11101</name>
</gene>
<evidence type="ECO:0000313" key="1">
    <source>
        <dbReference type="EMBL" id="CAG8687812.1"/>
    </source>
</evidence>
<organism evidence="1 2">
    <name type="scientific">Ambispora leptoticha</name>
    <dbReference type="NCBI Taxonomy" id="144679"/>
    <lineage>
        <taxon>Eukaryota</taxon>
        <taxon>Fungi</taxon>
        <taxon>Fungi incertae sedis</taxon>
        <taxon>Mucoromycota</taxon>
        <taxon>Glomeromycotina</taxon>
        <taxon>Glomeromycetes</taxon>
        <taxon>Archaeosporales</taxon>
        <taxon>Ambisporaceae</taxon>
        <taxon>Ambispora</taxon>
    </lineage>
</organism>
<dbReference type="AlphaFoldDB" id="A0A9N9ENS3"/>
<feature type="non-terminal residue" evidence="1">
    <location>
        <position position="92"/>
    </location>
</feature>
<dbReference type="Proteomes" id="UP000789508">
    <property type="component" value="Unassembled WGS sequence"/>
</dbReference>